<evidence type="ECO:0000313" key="2">
    <source>
        <dbReference type="EMBL" id="ABG62698.1"/>
    </source>
</evidence>
<protein>
    <submittedName>
        <fullName evidence="2">Exopolysaccharide synthesis, ExoD</fullName>
    </submittedName>
</protein>
<name>Q11IS7_CHESB</name>
<dbReference type="InterPro" id="IPR010331">
    <property type="entry name" value="ExoD"/>
</dbReference>
<keyword evidence="1" id="KW-0472">Membrane</keyword>
<dbReference type="Pfam" id="PF06055">
    <property type="entry name" value="ExoD"/>
    <property type="match status" value="1"/>
</dbReference>
<dbReference type="PIRSF" id="PIRSF033239">
    <property type="entry name" value="ExoD"/>
    <property type="match status" value="1"/>
</dbReference>
<dbReference type="PANTHER" id="PTHR41795">
    <property type="entry name" value="EXOPOLYSACCHARIDE SYNTHESIS PROTEIN"/>
    <property type="match status" value="1"/>
</dbReference>
<accession>Q11IS7</accession>
<dbReference type="EMBL" id="CP000390">
    <property type="protein sequence ID" value="ABG62698.1"/>
    <property type="molecule type" value="Genomic_DNA"/>
</dbReference>
<keyword evidence="1" id="KW-1133">Transmembrane helix</keyword>
<dbReference type="OrthoDB" id="8550083at2"/>
<feature type="transmembrane region" description="Helical" evidence="1">
    <location>
        <begin position="201"/>
        <end position="230"/>
    </location>
</feature>
<dbReference type="eggNOG" id="COG3932">
    <property type="taxonomic scope" value="Bacteria"/>
</dbReference>
<sequence length="231" mass="25276">MLLIAWRRLQRNSLKQNRLNEEGSALERLSAHYPPPRRLSQIFEDLVHNAQGTAITVDQLRNALGERSFATFLVFFALLNMLPLPPGSTLVLGIPLLLISIQMVLGRSTVWLPHSILTKSVGVEQFRQMSEKLGPKVKRVERLIRPRYWPFAPGQADRAVGLCALFLGVLITLPIPFGNWFPALACALLGLALSECDGLLLGIAVAVGLFSLVIVGVIFGSAGALAAFFIL</sequence>
<proteinExistence type="predicted"/>
<dbReference type="HOGENOM" id="CLU_093444_0_2_5"/>
<gene>
    <name evidence="2" type="ordered locus">Meso_1302</name>
</gene>
<dbReference type="KEGG" id="mes:Meso_1302"/>
<keyword evidence="1" id="KW-0812">Transmembrane</keyword>
<dbReference type="AlphaFoldDB" id="Q11IS7"/>
<reference evidence="2" key="1">
    <citation type="submission" date="2006-06" db="EMBL/GenBank/DDBJ databases">
        <title>Complete sequence of chromosome of Chelativorans sp. BNC1.</title>
        <authorList>
            <consortium name="US DOE Joint Genome Institute"/>
            <person name="Copeland A."/>
            <person name="Lucas S."/>
            <person name="Lapidus A."/>
            <person name="Barry K."/>
            <person name="Detter J.C."/>
            <person name="Glavina del Rio T."/>
            <person name="Hammon N."/>
            <person name="Israni S."/>
            <person name="Dalin E."/>
            <person name="Tice H."/>
            <person name="Pitluck S."/>
            <person name="Chertkov O."/>
            <person name="Brettin T."/>
            <person name="Bruce D."/>
            <person name="Han C."/>
            <person name="Tapia R."/>
            <person name="Gilna P."/>
            <person name="Schmutz J."/>
            <person name="Larimer F."/>
            <person name="Land M."/>
            <person name="Hauser L."/>
            <person name="Kyrpides N."/>
            <person name="Mikhailova N."/>
            <person name="Richardson P."/>
        </authorList>
    </citation>
    <scope>NUCLEOTIDE SEQUENCE</scope>
    <source>
        <strain evidence="2">BNC1</strain>
    </source>
</reference>
<organism evidence="2">
    <name type="scientific">Chelativorans sp. (strain BNC1)</name>
    <dbReference type="NCBI Taxonomy" id="266779"/>
    <lineage>
        <taxon>Bacteria</taxon>
        <taxon>Pseudomonadati</taxon>
        <taxon>Pseudomonadota</taxon>
        <taxon>Alphaproteobacteria</taxon>
        <taxon>Hyphomicrobiales</taxon>
        <taxon>Phyllobacteriaceae</taxon>
        <taxon>Chelativorans</taxon>
    </lineage>
</organism>
<evidence type="ECO:0000256" key="1">
    <source>
        <dbReference type="SAM" id="Phobius"/>
    </source>
</evidence>
<feature type="transmembrane region" description="Helical" evidence="1">
    <location>
        <begin position="159"/>
        <end position="181"/>
    </location>
</feature>
<dbReference type="PANTHER" id="PTHR41795:SF1">
    <property type="entry name" value="EXOPOLYSACCHARIDE SYNTHESIS PROTEIN"/>
    <property type="match status" value="1"/>
</dbReference>